<dbReference type="SMART" id="SM00790">
    <property type="entry name" value="AFOR_N"/>
    <property type="match status" value="1"/>
</dbReference>
<name>A0A8J6NYA4_9BACT</name>
<dbReference type="GO" id="GO:0016625">
    <property type="term" value="F:oxidoreductase activity, acting on the aldehyde or oxo group of donors, iron-sulfur protein as acceptor"/>
    <property type="evidence" value="ECO:0007669"/>
    <property type="project" value="InterPro"/>
</dbReference>
<dbReference type="EMBL" id="JACNIG010000211">
    <property type="protein sequence ID" value="MBC8432204.1"/>
    <property type="molecule type" value="Genomic_DNA"/>
</dbReference>
<dbReference type="InterPro" id="IPR036503">
    <property type="entry name" value="Ald_Fedxn_OxRdtase_N_sf"/>
</dbReference>
<dbReference type="SUPFAM" id="SSF56228">
    <property type="entry name" value="Aldehyde ferredoxin oxidoreductase, N-terminal domain"/>
    <property type="match status" value="1"/>
</dbReference>
<feature type="domain" description="Aldehyde ferredoxin oxidoreductase N-terminal" evidence="1">
    <location>
        <begin position="8"/>
        <end position="210"/>
    </location>
</feature>
<comment type="caution">
    <text evidence="2">The sequence shown here is derived from an EMBL/GenBank/DDBJ whole genome shotgun (WGS) entry which is preliminary data.</text>
</comment>
<dbReference type="GO" id="GO:0051536">
    <property type="term" value="F:iron-sulfur cluster binding"/>
    <property type="evidence" value="ECO:0007669"/>
    <property type="project" value="InterPro"/>
</dbReference>
<evidence type="ECO:0000313" key="3">
    <source>
        <dbReference type="Proteomes" id="UP000605201"/>
    </source>
</evidence>
<dbReference type="InterPro" id="IPR051919">
    <property type="entry name" value="W-dependent_AOR"/>
</dbReference>
<dbReference type="Proteomes" id="UP000605201">
    <property type="component" value="Unassembled WGS sequence"/>
</dbReference>
<dbReference type="Gene3D" id="3.60.9.10">
    <property type="entry name" value="Aldehyde ferredoxin oxidoreductase, N-terminal domain"/>
    <property type="match status" value="1"/>
</dbReference>
<proteinExistence type="predicted"/>
<dbReference type="AlphaFoldDB" id="A0A8J6NYA4"/>
<dbReference type="Pfam" id="PF02730">
    <property type="entry name" value="AFOR_N"/>
    <property type="match status" value="1"/>
</dbReference>
<dbReference type="PANTHER" id="PTHR30038">
    <property type="entry name" value="ALDEHYDE FERREDOXIN OXIDOREDUCTASE"/>
    <property type="match status" value="1"/>
</dbReference>
<reference evidence="2 3" key="1">
    <citation type="submission" date="2020-08" db="EMBL/GenBank/DDBJ databases">
        <title>Bridging the membrane lipid divide: bacteria of the FCB group superphylum have the potential to synthesize archaeal ether lipids.</title>
        <authorList>
            <person name="Villanueva L."/>
            <person name="Von Meijenfeldt F.A.B."/>
            <person name="Westbye A.B."/>
            <person name="Yadav S."/>
            <person name="Hopmans E.C."/>
            <person name="Dutilh B.E."/>
            <person name="Sinninghe Damste J.S."/>
        </authorList>
    </citation>
    <scope>NUCLEOTIDE SEQUENCE [LARGE SCALE GENOMIC DNA]</scope>
    <source>
        <strain evidence="2">NIOZ-UU17</strain>
    </source>
</reference>
<evidence type="ECO:0000259" key="1">
    <source>
        <dbReference type="SMART" id="SM00790"/>
    </source>
</evidence>
<sequence length="218" mass="23670">MATEIYGWCGKILNVDLSNMRVTELDTMDYADRFLGGRGIATKIYWEEVGADVDAFDPENRLILMSGPLGATGTQGASRFEVVGKSPMLMPEGFCYGNLGGFFGPYLKRAGYDGVVISGRSEKPVYLWIHDGKTQMLDASFLWGKGVYAVRDILKETHGKNVRFVTTGVAGENMCRSANLMTDNEGSATGGFGAVMGSKNLKAVAVLGTGRPWLTRRN</sequence>
<dbReference type="InterPro" id="IPR013983">
    <property type="entry name" value="Ald_Fedxn_OxRdtase_N"/>
</dbReference>
<gene>
    <name evidence="2" type="ORF">H8D96_09815</name>
</gene>
<accession>A0A8J6NYA4</accession>
<organism evidence="2 3">
    <name type="scientific">Candidatus Desulfatibia vada</name>
    <dbReference type="NCBI Taxonomy" id="2841696"/>
    <lineage>
        <taxon>Bacteria</taxon>
        <taxon>Pseudomonadati</taxon>
        <taxon>Thermodesulfobacteriota</taxon>
        <taxon>Desulfobacteria</taxon>
        <taxon>Desulfobacterales</taxon>
        <taxon>Desulfobacterales incertae sedis</taxon>
        <taxon>Candidatus Desulfatibia</taxon>
    </lineage>
</organism>
<dbReference type="PANTHER" id="PTHR30038:SF0">
    <property type="entry name" value="TUNGSTEN-CONTAINING ALDEHYDE FERREDOXIN OXIDOREDUCTASE"/>
    <property type="match status" value="1"/>
</dbReference>
<protein>
    <recommendedName>
        <fullName evidence="1">Aldehyde ferredoxin oxidoreductase N-terminal domain-containing protein</fullName>
    </recommendedName>
</protein>
<evidence type="ECO:0000313" key="2">
    <source>
        <dbReference type="EMBL" id="MBC8432204.1"/>
    </source>
</evidence>